<protein>
    <recommendedName>
        <fullName evidence="3">DUF1905 domain-containing protein</fullName>
    </recommendedName>
</protein>
<dbReference type="AlphaFoldDB" id="A0A4R9BX86"/>
<dbReference type="EMBL" id="SOHM01000012">
    <property type="protein sequence ID" value="TFD92115.1"/>
    <property type="molecule type" value="Genomic_DNA"/>
</dbReference>
<dbReference type="Pfam" id="PF13376">
    <property type="entry name" value="OmdA"/>
    <property type="match status" value="1"/>
</dbReference>
<dbReference type="Proteomes" id="UP000298468">
    <property type="component" value="Unassembled WGS sequence"/>
</dbReference>
<reference evidence="1 2" key="1">
    <citation type="submission" date="2019-03" db="EMBL/GenBank/DDBJ databases">
        <title>Genomics of glacier-inhabiting Cryobacterium strains.</title>
        <authorList>
            <person name="Liu Q."/>
            <person name="Xin Y.-H."/>
        </authorList>
    </citation>
    <scope>NUCLEOTIDE SEQUENCE [LARGE SCALE GENOMIC DNA]</scope>
    <source>
        <strain evidence="1 2">Sr59</strain>
    </source>
</reference>
<evidence type="ECO:0008006" key="3">
    <source>
        <dbReference type="Google" id="ProtNLM"/>
    </source>
</evidence>
<evidence type="ECO:0000313" key="2">
    <source>
        <dbReference type="Proteomes" id="UP000298468"/>
    </source>
</evidence>
<keyword evidence="2" id="KW-1185">Reference proteome</keyword>
<gene>
    <name evidence="1" type="ORF">E3T61_07355</name>
</gene>
<dbReference type="OrthoDB" id="7844624at2"/>
<accession>A0A4R9BX86</accession>
<name>A0A4R9BX86_9MICO</name>
<proteinExistence type="predicted"/>
<comment type="caution">
    <text evidence="1">The sequence shown here is derived from an EMBL/GenBank/DDBJ whole genome shotgun (WGS) entry which is preliminary data.</text>
</comment>
<evidence type="ECO:0000313" key="1">
    <source>
        <dbReference type="EMBL" id="TFD92115.1"/>
    </source>
</evidence>
<sequence>MSYEWPAVGPAFEIDGFIEPMTWGSSSYTVVRMPDALVASARTAGTRRVGGQLDGLAVNLALTSAPVIDGTFVWAGASLLRRMRLEVGDPVRGSLAPVDPDHVPVPADLADALSQNGQRDAWDALPATGRRRRLVPIEAAGTEMTRARRIASLLDALEKAD</sequence>
<dbReference type="RefSeq" id="WP_134640227.1">
    <property type="nucleotide sequence ID" value="NZ_SOHM01000012.1"/>
</dbReference>
<organism evidence="1 2">
    <name type="scientific">Cryobacterium lactosi</name>
    <dbReference type="NCBI Taxonomy" id="1259202"/>
    <lineage>
        <taxon>Bacteria</taxon>
        <taxon>Bacillati</taxon>
        <taxon>Actinomycetota</taxon>
        <taxon>Actinomycetes</taxon>
        <taxon>Micrococcales</taxon>
        <taxon>Microbacteriaceae</taxon>
        <taxon>Cryobacterium</taxon>
    </lineage>
</organism>